<dbReference type="Proteomes" id="UP000007879">
    <property type="component" value="Unassembled WGS sequence"/>
</dbReference>
<dbReference type="GO" id="GO:0005730">
    <property type="term" value="C:nucleolus"/>
    <property type="evidence" value="ECO:0007669"/>
    <property type="project" value="UniProtKB-SubCell"/>
</dbReference>
<evidence type="ECO:0000256" key="7">
    <source>
        <dbReference type="SAM" id="MobiDB-lite"/>
    </source>
</evidence>
<feature type="region of interest" description="Disordered" evidence="7">
    <location>
        <begin position="1"/>
        <end position="36"/>
    </location>
</feature>
<proteinExistence type="inferred from homology"/>
<evidence type="ECO:0000313" key="9">
    <source>
        <dbReference type="EnsemblMetazoa" id="Aqu2.1.43454_001"/>
    </source>
</evidence>
<sequence length="310" mass="36102">MEEHVEEATGQVRFVPSKESKKGKKRKRETDTKDPPLLIIEDGEPLDKKAKKWKNKTRVLILCARGVTYRSRHLMNDIKTLLPHSRSDNKLDRKDDLSSLVELCEMKNCTKCIFFEMRKRKDLYMWISHLPNGPSAKFLVENVHTMNELKLTGNCLLGSRPLLSFDPSFTGSPHYSLLKELFIKIFSTPYYHPKSKPFIDHMFHFGLLDNHIWFRNYQIVDDGKTLTEIGPRFTLNLIKIFSGSFGGATLYQNPHYQTPNAYRRTIKLMMAQKQDKKVKQKKKISTATRKVLDGLSRDPMESVFDTLNYK</sequence>
<dbReference type="OrthoDB" id="1638493at2759"/>
<name>A0A1X7VUA0_AMPQE</name>
<evidence type="ECO:0000313" key="10">
    <source>
        <dbReference type="Proteomes" id="UP000007879"/>
    </source>
</evidence>
<dbReference type="GO" id="GO:0019843">
    <property type="term" value="F:rRNA binding"/>
    <property type="evidence" value="ECO:0007669"/>
    <property type="project" value="InterPro"/>
</dbReference>
<evidence type="ECO:0000256" key="4">
    <source>
        <dbReference type="ARBA" id="ARBA00020522"/>
    </source>
</evidence>
<dbReference type="InterPro" id="IPR026532">
    <property type="entry name" value="BRX1"/>
</dbReference>
<evidence type="ECO:0000256" key="3">
    <source>
        <dbReference type="ARBA" id="ARBA00006369"/>
    </source>
</evidence>
<dbReference type="Pfam" id="PF04427">
    <property type="entry name" value="Brix"/>
    <property type="match status" value="1"/>
</dbReference>
<dbReference type="PANTHER" id="PTHR13634:SF0">
    <property type="entry name" value="RIBOSOME BIOGENESIS PROTEIN BRX1 HOMOLOG"/>
    <property type="match status" value="1"/>
</dbReference>
<organism evidence="9">
    <name type="scientific">Amphimedon queenslandica</name>
    <name type="common">Sponge</name>
    <dbReference type="NCBI Taxonomy" id="400682"/>
    <lineage>
        <taxon>Eukaryota</taxon>
        <taxon>Metazoa</taxon>
        <taxon>Porifera</taxon>
        <taxon>Demospongiae</taxon>
        <taxon>Heteroscleromorpha</taxon>
        <taxon>Haplosclerida</taxon>
        <taxon>Niphatidae</taxon>
        <taxon>Amphimedon</taxon>
    </lineage>
</organism>
<keyword evidence="10" id="KW-1185">Reference proteome</keyword>
<dbReference type="InParanoid" id="A0A1X7VUA0"/>
<dbReference type="KEGG" id="aqu:100639262"/>
<comment type="similarity">
    <text evidence="3">Belongs to the BRX1 family.</text>
</comment>
<dbReference type="SMART" id="SM00879">
    <property type="entry name" value="Brix"/>
    <property type="match status" value="1"/>
</dbReference>
<comment type="function">
    <text evidence="1">Required for biogenesis of the 60S ribosomal subunit.</text>
</comment>
<accession>A0A1X7VUA0</accession>
<evidence type="ECO:0000256" key="5">
    <source>
        <dbReference type="ARBA" id="ARBA00022517"/>
    </source>
</evidence>
<dbReference type="PANTHER" id="PTHR13634">
    <property type="entry name" value="RIBOSOME BIOGENESIS PROTEIN BRIX"/>
    <property type="match status" value="1"/>
</dbReference>
<dbReference type="STRING" id="400682.A0A1X7VUA0"/>
<dbReference type="EnsemblMetazoa" id="Aqu2.1.43454_001">
    <property type="protein sequence ID" value="Aqu2.1.43454_001"/>
    <property type="gene ID" value="Aqu2.1.43454"/>
</dbReference>
<evidence type="ECO:0000259" key="8">
    <source>
        <dbReference type="PROSITE" id="PS50833"/>
    </source>
</evidence>
<dbReference type="SUPFAM" id="SSF52954">
    <property type="entry name" value="Class II aaRS ABD-related"/>
    <property type="match status" value="1"/>
</dbReference>
<dbReference type="AlphaFoldDB" id="A0A1X7VUA0"/>
<dbReference type="FunCoup" id="A0A1X7VUA0">
    <property type="interactions" value="491"/>
</dbReference>
<dbReference type="GO" id="GO:0000027">
    <property type="term" value="P:ribosomal large subunit assembly"/>
    <property type="evidence" value="ECO:0007669"/>
    <property type="project" value="TreeGrafter"/>
</dbReference>
<comment type="subcellular location">
    <subcellularLocation>
        <location evidence="2">Nucleus</location>
        <location evidence="2">Nucleolus</location>
    </subcellularLocation>
</comment>
<evidence type="ECO:0000256" key="2">
    <source>
        <dbReference type="ARBA" id="ARBA00004604"/>
    </source>
</evidence>
<reference evidence="10" key="1">
    <citation type="journal article" date="2010" name="Nature">
        <title>The Amphimedon queenslandica genome and the evolution of animal complexity.</title>
        <authorList>
            <person name="Srivastava M."/>
            <person name="Simakov O."/>
            <person name="Chapman J."/>
            <person name="Fahey B."/>
            <person name="Gauthier M.E."/>
            <person name="Mitros T."/>
            <person name="Richards G.S."/>
            <person name="Conaco C."/>
            <person name="Dacre M."/>
            <person name="Hellsten U."/>
            <person name="Larroux C."/>
            <person name="Putnam N.H."/>
            <person name="Stanke M."/>
            <person name="Adamska M."/>
            <person name="Darling A."/>
            <person name="Degnan S.M."/>
            <person name="Oakley T.H."/>
            <person name="Plachetzki D.C."/>
            <person name="Zhai Y."/>
            <person name="Adamski M."/>
            <person name="Calcino A."/>
            <person name="Cummins S.F."/>
            <person name="Goodstein D.M."/>
            <person name="Harris C."/>
            <person name="Jackson D.J."/>
            <person name="Leys S.P."/>
            <person name="Shu S."/>
            <person name="Woodcroft B.J."/>
            <person name="Vervoort M."/>
            <person name="Kosik K.S."/>
            <person name="Manning G."/>
            <person name="Degnan B.M."/>
            <person name="Rokhsar D.S."/>
        </authorList>
    </citation>
    <scope>NUCLEOTIDE SEQUENCE [LARGE SCALE GENOMIC DNA]</scope>
</reference>
<gene>
    <name evidence="9" type="primary">100639262</name>
</gene>
<protein>
    <recommendedName>
        <fullName evidence="4">Ribosome biogenesis protein BRX1 homolog</fullName>
    </recommendedName>
</protein>
<evidence type="ECO:0000256" key="1">
    <source>
        <dbReference type="ARBA" id="ARBA00003439"/>
    </source>
</evidence>
<dbReference type="Gene3D" id="3.40.50.10480">
    <property type="entry name" value="Probable brix-domain ribosomal biogenesis protein"/>
    <property type="match status" value="1"/>
</dbReference>
<dbReference type="PROSITE" id="PS50833">
    <property type="entry name" value="BRIX"/>
    <property type="match status" value="1"/>
</dbReference>
<evidence type="ECO:0000256" key="6">
    <source>
        <dbReference type="ARBA" id="ARBA00023242"/>
    </source>
</evidence>
<feature type="domain" description="Brix" evidence="8">
    <location>
        <begin position="57"/>
        <end position="246"/>
    </location>
</feature>
<reference evidence="9" key="2">
    <citation type="submission" date="2017-05" db="UniProtKB">
        <authorList>
            <consortium name="EnsemblMetazoa"/>
        </authorList>
    </citation>
    <scope>IDENTIFICATION</scope>
</reference>
<dbReference type="GO" id="GO:0006364">
    <property type="term" value="P:rRNA processing"/>
    <property type="evidence" value="ECO:0007669"/>
    <property type="project" value="InterPro"/>
</dbReference>
<keyword evidence="5" id="KW-0690">Ribosome biogenesis</keyword>
<keyword evidence="6" id="KW-0539">Nucleus</keyword>
<dbReference type="InterPro" id="IPR007109">
    <property type="entry name" value="Brix"/>
</dbReference>
<dbReference type="EnsemblMetazoa" id="XM_003382846.2">
    <property type="protein sequence ID" value="XP_003382894.1"/>
    <property type="gene ID" value="LOC100639262"/>
</dbReference>
<dbReference type="FunFam" id="3.40.50.10480:FF:000003">
    <property type="entry name" value="Ribosome biogenesis protein BRX1"/>
    <property type="match status" value="1"/>
</dbReference>